<evidence type="ECO:0000313" key="1">
    <source>
        <dbReference type="EMBL" id="EAI3914957.1"/>
    </source>
</evidence>
<organism evidence="1 2">
    <name type="scientific">Campylobacter lari</name>
    <dbReference type="NCBI Taxonomy" id="201"/>
    <lineage>
        <taxon>Bacteria</taxon>
        <taxon>Pseudomonadati</taxon>
        <taxon>Campylobacterota</taxon>
        <taxon>Epsilonproteobacteria</taxon>
        <taxon>Campylobacterales</taxon>
        <taxon>Campylobacteraceae</taxon>
        <taxon>Campylobacter</taxon>
    </lineage>
</organism>
<gene>
    <name evidence="1" type="ORF">YZ34_08130</name>
</gene>
<feature type="non-terminal residue" evidence="1">
    <location>
        <position position="387"/>
    </location>
</feature>
<evidence type="ECO:0000313" key="2">
    <source>
        <dbReference type="Proteomes" id="UP000559808"/>
    </source>
</evidence>
<accession>A0A5L8KFN4</accession>
<dbReference type="AlphaFoldDB" id="A0A5L8KFN4"/>
<name>A0A5L8KFN4_CAMLA</name>
<dbReference type="Proteomes" id="UP000559808">
    <property type="component" value="Unassembled WGS sequence"/>
</dbReference>
<proteinExistence type="predicted"/>
<protein>
    <submittedName>
        <fullName evidence="1">Uncharacterized protein</fullName>
    </submittedName>
</protein>
<dbReference type="EMBL" id="AABOWU010000033">
    <property type="protein sequence ID" value="EAI3914957.1"/>
    <property type="molecule type" value="Genomic_DNA"/>
</dbReference>
<reference evidence="1 2" key="1">
    <citation type="submission" date="2018-05" db="EMBL/GenBank/DDBJ databases">
        <authorList>
            <consortium name="PulseNet: The National Subtyping Network for Foodborne Disease Surveillance"/>
            <person name="Tarr C.L."/>
            <person name="Trees E."/>
            <person name="Katz L.S."/>
            <person name="Carleton-Romer H.A."/>
            <person name="Stroika S."/>
            <person name="Kucerova Z."/>
            <person name="Roache K.F."/>
            <person name="Sabol A.L."/>
            <person name="Besser J."/>
            <person name="Gerner-Smidt P."/>
        </authorList>
    </citation>
    <scope>NUCLEOTIDE SEQUENCE [LARGE SCALE GENOMIC DNA]</scope>
    <source>
        <strain evidence="1 2">D6489</strain>
    </source>
</reference>
<comment type="caution">
    <text evidence="1">The sequence shown here is derived from an EMBL/GenBank/DDBJ whole genome shotgun (WGS) entry which is preliminary data.</text>
</comment>
<dbReference type="Pfam" id="PF22673">
    <property type="entry name" value="MCP-like_PDC_1"/>
    <property type="match status" value="1"/>
</dbReference>
<dbReference type="Gene3D" id="3.30.450.20">
    <property type="entry name" value="PAS domain"/>
    <property type="match status" value="1"/>
</dbReference>
<sequence>MFSNLKIGTKIVGVVISIVMLGIIILASIFSIQASNILHTEADKLLQINAFRYANIVRGATESVYSTLLGVEDTIKNTISNENSIDDTEVQNILEGVLDSNEKIAYMYVHFFNTPINQNTNPKLLTNQHKFLMLLHDTSLKTEGGVQLVQAYDAFLQQQSINNAISTQKESIGKPQIFNINGEEIFAYNIAIPIFKNGNIIGVVGALGSLTHFRGELTDPKRSIFKDDQRLLLGAEGLIAVSPVSKFTGKSISEANPHPSAKTLIQLQKDKINTVFDFTRASDGKKNRAAIATFDLWDNSQDAWSIVTMAPVDSIQMPITKLITTIAFISLFVILVIVIIVFVYINKAVSSRIVNLQNNLLHFFKFINHETKDTILSKDTKSNDELS</sequence>